<proteinExistence type="predicted"/>
<dbReference type="Proteomes" id="UP000553776">
    <property type="component" value="Unassembled WGS sequence"/>
</dbReference>
<dbReference type="AlphaFoldDB" id="A0A841U3J9"/>
<feature type="transmembrane region" description="Helical" evidence="1">
    <location>
        <begin position="6"/>
        <end position="26"/>
    </location>
</feature>
<name>A0A841U3J9_9BACL</name>
<accession>A0A841U3J9</accession>
<protein>
    <submittedName>
        <fullName evidence="2">Uncharacterized protein</fullName>
    </submittedName>
</protein>
<keyword evidence="1" id="KW-1133">Transmembrane helix</keyword>
<evidence type="ECO:0000313" key="3">
    <source>
        <dbReference type="Proteomes" id="UP000553776"/>
    </source>
</evidence>
<feature type="transmembrane region" description="Helical" evidence="1">
    <location>
        <begin position="33"/>
        <end position="54"/>
    </location>
</feature>
<gene>
    <name evidence="2" type="ORF">H7B90_14615</name>
</gene>
<dbReference type="RefSeq" id="WP_185136629.1">
    <property type="nucleotide sequence ID" value="NZ_JACJVR010000056.1"/>
</dbReference>
<keyword evidence="3" id="KW-1185">Reference proteome</keyword>
<evidence type="ECO:0000256" key="1">
    <source>
        <dbReference type="SAM" id="Phobius"/>
    </source>
</evidence>
<reference evidence="2 3" key="1">
    <citation type="submission" date="2020-08" db="EMBL/GenBank/DDBJ databases">
        <title>Cohnella phylogeny.</title>
        <authorList>
            <person name="Dunlap C."/>
        </authorList>
    </citation>
    <scope>NUCLEOTIDE SEQUENCE [LARGE SCALE GENOMIC DNA]</scope>
    <source>
        <strain evidence="2 3">DSM 25239</strain>
    </source>
</reference>
<evidence type="ECO:0000313" key="2">
    <source>
        <dbReference type="EMBL" id="MBB6692640.1"/>
    </source>
</evidence>
<keyword evidence="1" id="KW-0812">Transmembrane</keyword>
<sequence length="184" mass="20717">MAGHPAYILYTVLMGIALLIGGIALLASRRNKVVFRVFVASLPVFLAVQCYYWIPDANRYAKGYLFPSRTYSCADAEELRDLVLPLPRRTVLTGKEDACSPNYATPWGIEAYRSFYKDELEALRSRGVIREYRYIEAKESGRTVRWSYVAVLPSGSELEILLREAEGSGLMTIDYKENQGTPSA</sequence>
<comment type="caution">
    <text evidence="2">The sequence shown here is derived from an EMBL/GenBank/DDBJ whole genome shotgun (WGS) entry which is preliminary data.</text>
</comment>
<keyword evidence="1" id="KW-0472">Membrane</keyword>
<organism evidence="2 3">
    <name type="scientific">Cohnella xylanilytica</name>
    <dbReference type="NCBI Taxonomy" id="557555"/>
    <lineage>
        <taxon>Bacteria</taxon>
        <taxon>Bacillati</taxon>
        <taxon>Bacillota</taxon>
        <taxon>Bacilli</taxon>
        <taxon>Bacillales</taxon>
        <taxon>Paenibacillaceae</taxon>
        <taxon>Cohnella</taxon>
    </lineage>
</organism>
<dbReference type="EMBL" id="JACJVR010000056">
    <property type="protein sequence ID" value="MBB6692640.1"/>
    <property type="molecule type" value="Genomic_DNA"/>
</dbReference>